<dbReference type="RefSeq" id="WP_111370804.1">
    <property type="nucleotide sequence ID" value="NZ_CP029480.1"/>
</dbReference>
<dbReference type="OrthoDB" id="5187906at2"/>
<gene>
    <name evidence="1" type="ORF">DJ013_05785</name>
</gene>
<reference evidence="1 2" key="1">
    <citation type="submission" date="2018-05" db="EMBL/GenBank/DDBJ databases">
        <title>Complete genome sequence of Arcticibacterium luteifluviistationis SM1504T, a cytophagaceae bacterium isolated from Arctic surface seawater.</title>
        <authorList>
            <person name="Li Y."/>
            <person name="Qin Q.-L."/>
        </authorList>
    </citation>
    <scope>NUCLEOTIDE SEQUENCE [LARGE SCALE GENOMIC DNA]</scope>
    <source>
        <strain evidence="1 2">SM1504</strain>
    </source>
</reference>
<dbReference type="KEGG" id="als:DJ013_05785"/>
<keyword evidence="2" id="KW-1185">Reference proteome</keyword>
<proteinExistence type="predicted"/>
<organism evidence="1 2">
    <name type="scientific">Arcticibacterium luteifluviistationis</name>
    <dbReference type="NCBI Taxonomy" id="1784714"/>
    <lineage>
        <taxon>Bacteria</taxon>
        <taxon>Pseudomonadati</taxon>
        <taxon>Bacteroidota</taxon>
        <taxon>Cytophagia</taxon>
        <taxon>Cytophagales</taxon>
        <taxon>Leadbetterellaceae</taxon>
        <taxon>Arcticibacterium</taxon>
    </lineage>
</organism>
<evidence type="ECO:0008006" key="3">
    <source>
        <dbReference type="Google" id="ProtNLM"/>
    </source>
</evidence>
<protein>
    <recommendedName>
        <fullName evidence="3">DUF2116 family Zn-ribbon domain-containing protein</fullName>
    </recommendedName>
</protein>
<sequence length="119" mass="13968">MKDITCKTCQQKVHGRNNQIYCSQKCKNEFHNDKYRKRHVNALTTLKVIMNNAKKMEKLYMRYGDVALNSKVFIASGVEPGYTNFTRTDGLFEFDDWGLKEIGEDLYKIVAPRTHKRNE</sequence>
<name>A0A2Z4G903_9BACT</name>
<accession>A0A2Z4G903</accession>
<evidence type="ECO:0000313" key="1">
    <source>
        <dbReference type="EMBL" id="AWV97702.1"/>
    </source>
</evidence>
<dbReference type="AlphaFoldDB" id="A0A2Z4G903"/>
<dbReference type="Proteomes" id="UP000249873">
    <property type="component" value="Chromosome"/>
</dbReference>
<evidence type="ECO:0000313" key="2">
    <source>
        <dbReference type="Proteomes" id="UP000249873"/>
    </source>
</evidence>
<dbReference type="EMBL" id="CP029480">
    <property type="protein sequence ID" value="AWV97702.1"/>
    <property type="molecule type" value="Genomic_DNA"/>
</dbReference>